<feature type="region of interest" description="Disordered" evidence="1">
    <location>
        <begin position="77"/>
        <end position="100"/>
    </location>
</feature>
<evidence type="ECO:0000313" key="2">
    <source>
        <dbReference type="EMBL" id="PUA92519.1"/>
    </source>
</evidence>
<protein>
    <submittedName>
        <fullName evidence="2">Inorganic anion transporter, sulfate permease (SulP) family protein</fullName>
    </submittedName>
</protein>
<reference evidence="2 3" key="1">
    <citation type="journal article" date="2016" name="Nat. Commun.">
        <title>Local admixture of amplified and diversified secreted pathogenesis determinants shapes mosaic Toxoplasma gondii genomes.</title>
        <authorList>
            <person name="Lorenzi H."/>
            <person name="Khan A."/>
            <person name="Behnke M.S."/>
            <person name="Namasivayam S."/>
            <person name="Swapna L.S."/>
            <person name="Hadjithomas M."/>
            <person name="Karamycheva S."/>
            <person name="Pinney D."/>
            <person name="Brunk B.P."/>
            <person name="Ajioka J.W."/>
            <person name="Ajzenberg D."/>
            <person name="Boothroyd J.C."/>
            <person name="Boyle J.P."/>
            <person name="Darde M.L."/>
            <person name="Diaz-Miranda M.A."/>
            <person name="Dubey J.P."/>
            <person name="Fritz H.M."/>
            <person name="Gennari S.M."/>
            <person name="Gregory B.D."/>
            <person name="Kim K."/>
            <person name="Saeij J.P."/>
            <person name="Su C."/>
            <person name="White M.W."/>
            <person name="Zhu X.Q."/>
            <person name="Howe D.K."/>
            <person name="Rosenthal B.M."/>
            <person name="Grigg M.E."/>
            <person name="Parkinson J."/>
            <person name="Liu L."/>
            <person name="Kissinger J.C."/>
            <person name="Roos D.S."/>
            <person name="Sibley L.D."/>
        </authorList>
    </citation>
    <scope>NUCLEOTIDE SEQUENCE [LARGE SCALE GENOMIC DNA]</scope>
    <source>
        <strain evidence="2 3">TgCATBr9</strain>
    </source>
</reference>
<gene>
    <name evidence="2" type="ORF">TGBR9_233710A</name>
</gene>
<evidence type="ECO:0000313" key="3">
    <source>
        <dbReference type="Proteomes" id="UP000244488"/>
    </source>
</evidence>
<sequence>MRPTARLQISHFSPSFFEEREPAWCLRFLPWPSAEHTCSRAKTDGVAAGKSLEDAKFRRRRMCSMRLPCVGATYCGPRKSASQPRNRRAPTRVNAATLVQ</sequence>
<dbReference type="VEuPathDB" id="ToxoDB:TGBR9_233710A"/>
<dbReference type="Proteomes" id="UP000244488">
    <property type="component" value="Unassembled WGS sequence"/>
</dbReference>
<dbReference type="AlphaFoldDB" id="A0A2T6J4L2"/>
<proteinExistence type="predicted"/>
<evidence type="ECO:0000256" key="1">
    <source>
        <dbReference type="SAM" id="MobiDB-lite"/>
    </source>
</evidence>
<dbReference type="EMBL" id="AFHV02000161">
    <property type="protein sequence ID" value="PUA92519.1"/>
    <property type="molecule type" value="Genomic_DNA"/>
</dbReference>
<accession>A0A2T6J4L2</accession>
<organism evidence="2 3">
    <name type="scientific">Toxoplasma gondii TgCATBr9</name>
    <dbReference type="NCBI Taxonomy" id="943120"/>
    <lineage>
        <taxon>Eukaryota</taxon>
        <taxon>Sar</taxon>
        <taxon>Alveolata</taxon>
        <taxon>Apicomplexa</taxon>
        <taxon>Conoidasida</taxon>
        <taxon>Coccidia</taxon>
        <taxon>Eucoccidiorida</taxon>
        <taxon>Eimeriorina</taxon>
        <taxon>Sarcocystidae</taxon>
        <taxon>Toxoplasma</taxon>
    </lineage>
</organism>
<name>A0A2T6J4L2_TOXGO</name>
<comment type="caution">
    <text evidence="2">The sequence shown here is derived from an EMBL/GenBank/DDBJ whole genome shotgun (WGS) entry which is preliminary data.</text>
</comment>